<dbReference type="Proteomes" id="UP001374535">
    <property type="component" value="Chromosome 10"/>
</dbReference>
<accession>A0AAQ3RK22</accession>
<organism evidence="1 2">
    <name type="scientific">Vigna mungo</name>
    <name type="common">Black gram</name>
    <name type="synonym">Phaseolus mungo</name>
    <dbReference type="NCBI Taxonomy" id="3915"/>
    <lineage>
        <taxon>Eukaryota</taxon>
        <taxon>Viridiplantae</taxon>
        <taxon>Streptophyta</taxon>
        <taxon>Embryophyta</taxon>
        <taxon>Tracheophyta</taxon>
        <taxon>Spermatophyta</taxon>
        <taxon>Magnoliopsida</taxon>
        <taxon>eudicotyledons</taxon>
        <taxon>Gunneridae</taxon>
        <taxon>Pentapetalae</taxon>
        <taxon>rosids</taxon>
        <taxon>fabids</taxon>
        <taxon>Fabales</taxon>
        <taxon>Fabaceae</taxon>
        <taxon>Papilionoideae</taxon>
        <taxon>50 kb inversion clade</taxon>
        <taxon>NPAAA clade</taxon>
        <taxon>indigoferoid/millettioid clade</taxon>
        <taxon>Phaseoleae</taxon>
        <taxon>Vigna</taxon>
    </lineage>
</organism>
<proteinExistence type="predicted"/>
<reference evidence="1 2" key="1">
    <citation type="journal article" date="2023" name="Life. Sci Alliance">
        <title>Evolutionary insights into 3D genome organization and epigenetic landscape of Vigna mungo.</title>
        <authorList>
            <person name="Junaid A."/>
            <person name="Singh B."/>
            <person name="Bhatia S."/>
        </authorList>
    </citation>
    <scope>NUCLEOTIDE SEQUENCE [LARGE SCALE GENOMIC DNA]</scope>
    <source>
        <strain evidence="1">Urdbean</strain>
    </source>
</reference>
<gene>
    <name evidence="1" type="ORF">V8G54_033763</name>
</gene>
<sequence length="123" mass="13984">MCCQNVCACMQGRSITLKNFFPNNHSSSEGGLGMMKTMSKDVSVCISVQFCNITVNIFSLWSHEVSDMRQVNFRKMKVGNFAYWFNSNATNDKSKDNSYTCIRVIFELKSFGGICPESLFFPR</sequence>
<evidence type="ECO:0000313" key="1">
    <source>
        <dbReference type="EMBL" id="WVY94675.1"/>
    </source>
</evidence>
<keyword evidence="2" id="KW-1185">Reference proteome</keyword>
<protein>
    <submittedName>
        <fullName evidence="1">Uncharacterized protein</fullName>
    </submittedName>
</protein>
<dbReference type="AlphaFoldDB" id="A0AAQ3RK22"/>
<dbReference type="EMBL" id="CP144691">
    <property type="protein sequence ID" value="WVY94675.1"/>
    <property type="molecule type" value="Genomic_DNA"/>
</dbReference>
<evidence type="ECO:0000313" key="2">
    <source>
        <dbReference type="Proteomes" id="UP001374535"/>
    </source>
</evidence>
<name>A0AAQ3RK22_VIGMU</name>